<keyword evidence="5" id="KW-1185">Reference proteome</keyword>
<dbReference type="GO" id="GO:0046872">
    <property type="term" value="F:metal ion binding"/>
    <property type="evidence" value="ECO:0007669"/>
    <property type="project" value="UniProtKB-KW"/>
</dbReference>
<proteinExistence type="predicted"/>
<evidence type="ECO:0000313" key="5">
    <source>
        <dbReference type="Proteomes" id="UP000294963"/>
    </source>
</evidence>
<dbReference type="EMBL" id="SLVJ01000029">
    <property type="protein sequence ID" value="TCM61194.1"/>
    <property type="molecule type" value="Genomic_DNA"/>
</dbReference>
<evidence type="ECO:0000256" key="1">
    <source>
        <dbReference type="ARBA" id="ARBA00022723"/>
    </source>
</evidence>
<dbReference type="InterPro" id="IPR038492">
    <property type="entry name" value="GBBH-like_N_sf"/>
</dbReference>
<dbReference type="Gene3D" id="3.30.2020.30">
    <property type="match status" value="1"/>
</dbReference>
<dbReference type="Pfam" id="PF06155">
    <property type="entry name" value="GBBH-like_N"/>
    <property type="match status" value="1"/>
</dbReference>
<evidence type="ECO:0000313" key="4">
    <source>
        <dbReference type="EMBL" id="TCM61194.1"/>
    </source>
</evidence>
<protein>
    <submittedName>
        <fullName evidence="4">DUF971 family protein</fullName>
    </submittedName>
</protein>
<dbReference type="PANTHER" id="PTHR35303">
    <property type="entry name" value="OS02G0197800 PROTEIN"/>
    <property type="match status" value="1"/>
</dbReference>
<dbReference type="Proteomes" id="UP000294963">
    <property type="component" value="Unassembled WGS sequence"/>
</dbReference>
<keyword evidence="2" id="KW-0408">Iron</keyword>
<comment type="caution">
    <text evidence="4">The sequence shown here is derived from an EMBL/GenBank/DDBJ whole genome shotgun (WGS) entry which is preliminary data.</text>
</comment>
<accession>A0A4R1XC29</accession>
<dbReference type="OrthoDB" id="9794178at2"/>
<name>A0A4R1XC29_ACICA</name>
<gene>
    <name evidence="4" type="ORF">EC844_12947</name>
</gene>
<feature type="domain" description="Gamma-butyrobetaine hydroxylase-like N-terminal" evidence="3">
    <location>
        <begin position="10"/>
        <end position="89"/>
    </location>
</feature>
<reference evidence="4 5" key="1">
    <citation type="submission" date="2019-03" db="EMBL/GenBank/DDBJ databases">
        <title>Genomic analyses of the natural microbiome of Caenorhabditis elegans.</title>
        <authorList>
            <person name="Samuel B."/>
        </authorList>
    </citation>
    <scope>NUCLEOTIDE SEQUENCE [LARGE SCALE GENOMIC DNA]</scope>
    <source>
        <strain evidence="4 5">JUb89</strain>
    </source>
</reference>
<dbReference type="InterPro" id="IPR010376">
    <property type="entry name" value="GBBH-like_N"/>
</dbReference>
<sequence>MHIKPANIQFDVENQLIHFIWDIEEMTTLSYMQLRNLCPCVFCRYNKIKNLPISIQENIQVTQLNHQGYGVQICFSDGHDRGIYPWEYLMSINNRN</sequence>
<organism evidence="4 5">
    <name type="scientific">Acinetobacter calcoaceticus</name>
    <dbReference type="NCBI Taxonomy" id="471"/>
    <lineage>
        <taxon>Bacteria</taxon>
        <taxon>Pseudomonadati</taxon>
        <taxon>Pseudomonadota</taxon>
        <taxon>Gammaproteobacteria</taxon>
        <taxon>Moraxellales</taxon>
        <taxon>Moraxellaceae</taxon>
        <taxon>Acinetobacter</taxon>
        <taxon>Acinetobacter calcoaceticus/baumannii complex</taxon>
    </lineage>
</organism>
<evidence type="ECO:0000256" key="2">
    <source>
        <dbReference type="ARBA" id="ARBA00023004"/>
    </source>
</evidence>
<keyword evidence="1" id="KW-0479">Metal-binding</keyword>
<evidence type="ECO:0000259" key="3">
    <source>
        <dbReference type="Pfam" id="PF06155"/>
    </source>
</evidence>
<dbReference type="AlphaFoldDB" id="A0A4R1XC29"/>